<reference evidence="2" key="1">
    <citation type="journal article" date="2020" name="Stud. Mycol.">
        <title>101 Dothideomycetes genomes: a test case for predicting lifestyles and emergence of pathogens.</title>
        <authorList>
            <person name="Haridas S."/>
            <person name="Albert R."/>
            <person name="Binder M."/>
            <person name="Bloem J."/>
            <person name="Labutti K."/>
            <person name="Salamov A."/>
            <person name="Andreopoulos B."/>
            <person name="Baker S."/>
            <person name="Barry K."/>
            <person name="Bills G."/>
            <person name="Bluhm B."/>
            <person name="Cannon C."/>
            <person name="Castanera R."/>
            <person name="Culley D."/>
            <person name="Daum C."/>
            <person name="Ezra D."/>
            <person name="Gonzalez J."/>
            <person name="Henrissat B."/>
            <person name="Kuo A."/>
            <person name="Liang C."/>
            <person name="Lipzen A."/>
            <person name="Lutzoni F."/>
            <person name="Magnuson J."/>
            <person name="Mondo S."/>
            <person name="Nolan M."/>
            <person name="Ohm R."/>
            <person name="Pangilinan J."/>
            <person name="Park H.-J."/>
            <person name="Ramirez L."/>
            <person name="Alfaro M."/>
            <person name="Sun H."/>
            <person name="Tritt A."/>
            <person name="Yoshinaga Y."/>
            <person name="Zwiers L.-H."/>
            <person name="Turgeon B."/>
            <person name="Goodwin S."/>
            <person name="Spatafora J."/>
            <person name="Crous P."/>
            <person name="Grigoriev I."/>
        </authorList>
    </citation>
    <scope>NUCLEOTIDE SEQUENCE</scope>
    <source>
        <strain evidence="2">CBS 125425</strain>
    </source>
</reference>
<evidence type="ECO:0000313" key="2">
    <source>
        <dbReference type="EMBL" id="KAF2732559.1"/>
    </source>
</evidence>
<feature type="region of interest" description="Disordered" evidence="1">
    <location>
        <begin position="168"/>
        <end position="237"/>
    </location>
</feature>
<gene>
    <name evidence="2" type="ORF">EJ04DRAFT_307851</name>
</gene>
<feature type="region of interest" description="Disordered" evidence="1">
    <location>
        <begin position="1"/>
        <end position="70"/>
    </location>
</feature>
<feature type="compositionally biased region" description="Polar residues" evidence="1">
    <location>
        <begin position="48"/>
        <end position="70"/>
    </location>
</feature>
<name>A0A9P4QWV4_9PLEO</name>
<comment type="caution">
    <text evidence="2">The sequence shown here is derived from an EMBL/GenBank/DDBJ whole genome shotgun (WGS) entry which is preliminary data.</text>
</comment>
<sequence length="349" mass="39255">MARRPRTLITPEHDAHAPEPTQGARSTTRKTPSSRAPRPPKNREMLPSMTTSRLLKPPTQSYRRNQSNMAVPSFAERRWMAQGYLPPGQRPDDVLCCPHGARLTCPIRPRRLSGDTELRWTETSRGRMTRLLICRIRMSFFSRKPHLLSLHPASPILLCALTKRDRGVHPLPRVPPPIPPRAKKKKKAKSPPSHPPHRQSPPATLFSPALATNPVGAKPGCSGRKGRSPIPSPRGCGERPAAQLEVCFRALSRGAGAERMEGGEAPLRMDARRASRRVLWRRKGDQGSRLGQELAKSFLVCLTIAINETLRVITMERREYWQIWVRSRVGWHKVSRRFAMVWGSIGIAS</sequence>
<evidence type="ECO:0000313" key="3">
    <source>
        <dbReference type="Proteomes" id="UP000799444"/>
    </source>
</evidence>
<organism evidence="2 3">
    <name type="scientific">Polyplosphaeria fusca</name>
    <dbReference type="NCBI Taxonomy" id="682080"/>
    <lineage>
        <taxon>Eukaryota</taxon>
        <taxon>Fungi</taxon>
        <taxon>Dikarya</taxon>
        <taxon>Ascomycota</taxon>
        <taxon>Pezizomycotina</taxon>
        <taxon>Dothideomycetes</taxon>
        <taxon>Pleosporomycetidae</taxon>
        <taxon>Pleosporales</taxon>
        <taxon>Tetraplosphaeriaceae</taxon>
        <taxon>Polyplosphaeria</taxon>
    </lineage>
</organism>
<dbReference type="Proteomes" id="UP000799444">
    <property type="component" value="Unassembled WGS sequence"/>
</dbReference>
<proteinExistence type="predicted"/>
<dbReference type="AlphaFoldDB" id="A0A9P4QWV4"/>
<accession>A0A9P4QWV4</accession>
<dbReference type="EMBL" id="ML996175">
    <property type="protein sequence ID" value="KAF2732559.1"/>
    <property type="molecule type" value="Genomic_DNA"/>
</dbReference>
<protein>
    <submittedName>
        <fullName evidence="2">Uncharacterized protein</fullName>
    </submittedName>
</protein>
<feature type="compositionally biased region" description="Polar residues" evidence="1">
    <location>
        <begin position="23"/>
        <end position="34"/>
    </location>
</feature>
<evidence type="ECO:0000256" key="1">
    <source>
        <dbReference type="SAM" id="MobiDB-lite"/>
    </source>
</evidence>
<keyword evidence="3" id="KW-1185">Reference proteome</keyword>